<evidence type="ECO:0008006" key="4">
    <source>
        <dbReference type="Google" id="ProtNLM"/>
    </source>
</evidence>
<dbReference type="Proteomes" id="UP000286077">
    <property type="component" value="Unassembled WGS sequence"/>
</dbReference>
<feature type="chain" id="PRO_5041668123" description="Lipoprotein" evidence="1">
    <location>
        <begin position="23"/>
        <end position="168"/>
    </location>
</feature>
<keyword evidence="1" id="KW-0732">Signal</keyword>
<evidence type="ECO:0000313" key="2">
    <source>
        <dbReference type="EMBL" id="RGW66229.1"/>
    </source>
</evidence>
<gene>
    <name evidence="2" type="ORF">DWV60_12825</name>
</gene>
<name>A0AA93BFX9_9BACT</name>
<proteinExistence type="predicted"/>
<evidence type="ECO:0000313" key="3">
    <source>
        <dbReference type="Proteomes" id="UP000286077"/>
    </source>
</evidence>
<comment type="caution">
    <text evidence="2">The sequence shown here is derived from an EMBL/GenBank/DDBJ whole genome shotgun (WGS) entry which is preliminary data.</text>
</comment>
<dbReference type="RefSeq" id="WP_118141153.1">
    <property type="nucleotide sequence ID" value="NZ_QSAQ01000036.1"/>
</dbReference>
<sequence>MKMKKYLSIAILLMMMASPVVFTSCGNDDPMEEVESPETKLDVWTEPFHIMGTNVDEVKSYMAQSMKRYRQVAETSGDNIQLTFMTGQGSEGVLYSFSRLDGSLYSVIDTERSVNRGLVIDYLKKHYTLVSADEASLQYCFTNQDKSMVITTMKVSDSYFNVNYSLVY</sequence>
<feature type="signal peptide" evidence="1">
    <location>
        <begin position="1"/>
        <end position="22"/>
    </location>
</feature>
<organism evidence="2 3">
    <name type="scientific">Segatella copri</name>
    <dbReference type="NCBI Taxonomy" id="165179"/>
    <lineage>
        <taxon>Bacteria</taxon>
        <taxon>Pseudomonadati</taxon>
        <taxon>Bacteroidota</taxon>
        <taxon>Bacteroidia</taxon>
        <taxon>Bacteroidales</taxon>
        <taxon>Prevotellaceae</taxon>
        <taxon>Segatella</taxon>
    </lineage>
</organism>
<reference evidence="2 3" key="1">
    <citation type="submission" date="2018-08" db="EMBL/GenBank/DDBJ databases">
        <title>A genome reference for cultivated species of the human gut microbiota.</title>
        <authorList>
            <person name="Zou Y."/>
            <person name="Xue W."/>
            <person name="Luo G."/>
        </authorList>
    </citation>
    <scope>NUCLEOTIDE SEQUENCE [LARGE SCALE GENOMIC DNA]</scope>
    <source>
        <strain evidence="2 3">AF11-14</strain>
    </source>
</reference>
<dbReference type="AlphaFoldDB" id="A0AA93BFX9"/>
<dbReference type="PROSITE" id="PS51257">
    <property type="entry name" value="PROKAR_LIPOPROTEIN"/>
    <property type="match status" value="1"/>
</dbReference>
<evidence type="ECO:0000256" key="1">
    <source>
        <dbReference type="SAM" id="SignalP"/>
    </source>
</evidence>
<dbReference type="EMBL" id="QSAQ01000036">
    <property type="protein sequence ID" value="RGW66229.1"/>
    <property type="molecule type" value="Genomic_DNA"/>
</dbReference>
<accession>A0AA93BFX9</accession>
<protein>
    <recommendedName>
        <fullName evidence="4">Lipoprotein</fullName>
    </recommendedName>
</protein>